<organism evidence="7 8">
    <name type="scientific">Flavihumibacter solisilvae</name>
    <dbReference type="NCBI Taxonomy" id="1349421"/>
    <lineage>
        <taxon>Bacteria</taxon>
        <taxon>Pseudomonadati</taxon>
        <taxon>Bacteroidota</taxon>
        <taxon>Chitinophagia</taxon>
        <taxon>Chitinophagales</taxon>
        <taxon>Chitinophagaceae</taxon>
        <taxon>Flavihumibacter</taxon>
    </lineage>
</organism>
<comment type="caution">
    <text evidence="7">The sequence shown here is derived from an EMBL/GenBank/DDBJ whole genome shotgun (WGS) entry which is preliminary data.</text>
</comment>
<gene>
    <name evidence="7" type="ORF">OI18_04700</name>
</gene>
<dbReference type="GO" id="GO:0015920">
    <property type="term" value="P:lipopolysaccharide transport"/>
    <property type="evidence" value="ECO:0007669"/>
    <property type="project" value="TreeGrafter"/>
</dbReference>
<feature type="transmembrane region" description="Helical" evidence="6">
    <location>
        <begin position="12"/>
        <end position="33"/>
    </location>
</feature>
<dbReference type="Proteomes" id="UP000031408">
    <property type="component" value="Unassembled WGS sequence"/>
</dbReference>
<comment type="subcellular location">
    <subcellularLocation>
        <location evidence="1">Cell membrane</location>
        <topology evidence="1">Multi-pass membrane protein</topology>
    </subcellularLocation>
</comment>
<evidence type="ECO:0000256" key="3">
    <source>
        <dbReference type="ARBA" id="ARBA00022692"/>
    </source>
</evidence>
<dbReference type="STRING" id="1349421.OI18_04700"/>
<evidence type="ECO:0000313" key="8">
    <source>
        <dbReference type="Proteomes" id="UP000031408"/>
    </source>
</evidence>
<evidence type="ECO:0000256" key="1">
    <source>
        <dbReference type="ARBA" id="ARBA00004651"/>
    </source>
</evidence>
<dbReference type="PANTHER" id="PTHR33529:SF8">
    <property type="entry name" value="PERMEASE, YJGP_YJGQ FAMILY"/>
    <property type="match status" value="1"/>
</dbReference>
<feature type="transmembrane region" description="Helical" evidence="6">
    <location>
        <begin position="338"/>
        <end position="359"/>
    </location>
</feature>
<dbReference type="PANTHER" id="PTHR33529">
    <property type="entry name" value="SLR0882 PROTEIN-RELATED"/>
    <property type="match status" value="1"/>
</dbReference>
<keyword evidence="8" id="KW-1185">Reference proteome</keyword>
<dbReference type="InterPro" id="IPR005495">
    <property type="entry name" value="LptG/LptF_permease"/>
</dbReference>
<reference evidence="7 8" key="1">
    <citation type="submission" date="2014-11" db="EMBL/GenBank/DDBJ databases">
        <title>Genome sequence of Flavihumibacter solisilvae 3-3.</title>
        <authorList>
            <person name="Zhou G."/>
            <person name="Li M."/>
            <person name="Wang G."/>
        </authorList>
    </citation>
    <scope>NUCLEOTIDE SEQUENCE [LARGE SCALE GENOMIC DNA]</scope>
    <source>
        <strain evidence="7 8">3-3</strain>
    </source>
</reference>
<dbReference type="EMBL" id="JSVC01000005">
    <property type="protein sequence ID" value="KIC95567.1"/>
    <property type="molecule type" value="Genomic_DNA"/>
</dbReference>
<sequence>MKILDWYIFKKFMVTFVFTIMTITVIAVVIDASEKTDDFVKSGLPIMGIITKYYFGFVPFLISMLFPLIVFIAVIFFTSKMAGRSETVAILAAGIPYNRMLRPYMIGAVLLALIMAWANAFIIPRANEIHSTFKTNYIDKNSSYYAGQAGGSRDFYFRSDSNTFVGMKYYDTINKSASSFFLEKVRGNQVYYNLRSDYIRWDTASKKWRAENALERTINGLKEDVVRHASLNLNLNVKPDELRRDDYLKDKLTTPELRGFINREEDRGTEGLNTYKVELYRRLATPVSVIILTIMGVAVAARKTRGGSGLHMAFGIVTAALFVVMDKFSTVFSTKGNFPPFLAAWLPNIIFTAVAAILYRKAPK</sequence>
<evidence type="ECO:0000256" key="5">
    <source>
        <dbReference type="ARBA" id="ARBA00023136"/>
    </source>
</evidence>
<feature type="transmembrane region" description="Helical" evidence="6">
    <location>
        <begin position="104"/>
        <end position="123"/>
    </location>
</feature>
<dbReference type="Pfam" id="PF03739">
    <property type="entry name" value="LptF_LptG"/>
    <property type="match status" value="1"/>
</dbReference>
<dbReference type="GO" id="GO:0043190">
    <property type="term" value="C:ATP-binding cassette (ABC) transporter complex"/>
    <property type="evidence" value="ECO:0007669"/>
    <property type="project" value="TreeGrafter"/>
</dbReference>
<dbReference type="OrthoDB" id="9807977at2"/>
<dbReference type="AlphaFoldDB" id="A0A0C1L617"/>
<evidence type="ECO:0000256" key="6">
    <source>
        <dbReference type="SAM" id="Phobius"/>
    </source>
</evidence>
<evidence type="ECO:0000256" key="2">
    <source>
        <dbReference type="ARBA" id="ARBA00022475"/>
    </source>
</evidence>
<feature type="transmembrane region" description="Helical" evidence="6">
    <location>
        <begin position="313"/>
        <end position="332"/>
    </location>
</feature>
<name>A0A0C1L617_9BACT</name>
<protein>
    <submittedName>
        <fullName evidence="7">Permease</fullName>
    </submittedName>
</protein>
<feature type="transmembrane region" description="Helical" evidence="6">
    <location>
        <begin position="283"/>
        <end position="301"/>
    </location>
</feature>
<evidence type="ECO:0000313" key="7">
    <source>
        <dbReference type="EMBL" id="KIC95567.1"/>
    </source>
</evidence>
<keyword evidence="2" id="KW-1003">Cell membrane</keyword>
<dbReference type="RefSeq" id="WP_039137640.1">
    <property type="nucleotide sequence ID" value="NZ_JSVC01000005.1"/>
</dbReference>
<evidence type="ECO:0000256" key="4">
    <source>
        <dbReference type="ARBA" id="ARBA00022989"/>
    </source>
</evidence>
<proteinExistence type="predicted"/>
<keyword evidence="3 6" id="KW-0812">Transmembrane</keyword>
<keyword evidence="4 6" id="KW-1133">Transmembrane helix</keyword>
<accession>A0A0C1L617</accession>
<keyword evidence="5 6" id="KW-0472">Membrane</keyword>
<feature type="transmembrane region" description="Helical" evidence="6">
    <location>
        <begin position="53"/>
        <end position="77"/>
    </location>
</feature>